<evidence type="ECO:0000313" key="1">
    <source>
        <dbReference type="EMBL" id="MEC1177214.1"/>
    </source>
</evidence>
<dbReference type="Proteomes" id="UP001344888">
    <property type="component" value="Unassembled WGS sequence"/>
</dbReference>
<evidence type="ECO:0000313" key="2">
    <source>
        <dbReference type="Proteomes" id="UP001344888"/>
    </source>
</evidence>
<dbReference type="AlphaFoldDB" id="A0AAW9NFI3"/>
<organism evidence="1 2">
    <name type="scientific">Metasolibacillus meyeri</name>
    <dbReference type="NCBI Taxonomy" id="1071052"/>
    <lineage>
        <taxon>Bacteria</taxon>
        <taxon>Bacillati</taxon>
        <taxon>Bacillota</taxon>
        <taxon>Bacilli</taxon>
        <taxon>Bacillales</taxon>
        <taxon>Caryophanaceae</taxon>
        <taxon>Metasolibacillus</taxon>
    </lineage>
</organism>
<name>A0AAW9NFI3_9BACL</name>
<sequence>MSAQKHYNGLILLASYIQRIYIAEKINERIGQQTSTARLSTAKKYLDELNMMMPLFEQTLELTNTQLNRVKEITASTKHLMQGYFPQLPATFAQKLVIVGSSLYGEQAMNAGVLRLGQLFQQEVGKDFTMRVKFYEERTQFIDAVVHTLHNKEEVEENLQQILANWFEGIMANRSYVLQDMDKIDQFFA</sequence>
<protein>
    <submittedName>
        <fullName evidence="1">Transcriptional regulator</fullName>
    </submittedName>
</protein>
<dbReference type="EMBL" id="JARSFG010000003">
    <property type="protein sequence ID" value="MEC1177214.1"/>
    <property type="molecule type" value="Genomic_DNA"/>
</dbReference>
<proteinExistence type="predicted"/>
<keyword evidence="2" id="KW-1185">Reference proteome</keyword>
<comment type="caution">
    <text evidence="1">The sequence shown here is derived from an EMBL/GenBank/DDBJ whole genome shotgun (WGS) entry which is preliminary data.</text>
</comment>
<dbReference type="RefSeq" id="WP_326121471.1">
    <property type="nucleotide sequence ID" value="NZ_JARSFG010000003.1"/>
</dbReference>
<accession>A0AAW9NFI3</accession>
<reference evidence="1 2" key="1">
    <citation type="submission" date="2023-03" db="EMBL/GenBank/DDBJ databases">
        <title>Bacillus Genome Sequencing.</title>
        <authorList>
            <person name="Dunlap C."/>
        </authorList>
    </citation>
    <scope>NUCLEOTIDE SEQUENCE [LARGE SCALE GENOMIC DNA]</scope>
    <source>
        <strain evidence="1 2">B-59205</strain>
    </source>
</reference>
<gene>
    <name evidence="1" type="ORF">P9B03_01855</name>
</gene>